<evidence type="ECO:0000256" key="1">
    <source>
        <dbReference type="ARBA" id="ARBA00022475"/>
    </source>
</evidence>
<evidence type="ECO:0000256" key="3">
    <source>
        <dbReference type="ARBA" id="ARBA00022793"/>
    </source>
</evidence>
<sequence length="212" mass="23670">MFLTFVVFLKRNYVLLLSFFLIGIIIFGIIFYRDPERTIPKEEGFIVSPADGKVISIDKIHSDAVQYTTKNGKKIFLPELEGMLEGNCTMISIFMNILDVHVNRSPISGQVTDIIYISGKHSPAFGSVLSENERNIIVIQGEEKVITIQIAGTVARRIECYVTQGQNLFIGDKIGRIKLGSQVVVIYPDSFLTRVKIGDRVKAGETIIAEIT</sequence>
<reference evidence="12 13" key="1">
    <citation type="journal article" date="2016" name="ISME J.">
        <title>Chasing the elusive Euryarchaeota class WSA2: genomes reveal a uniquely fastidious methyl-reducing methanogen.</title>
        <authorList>
            <person name="Nobu M.K."/>
            <person name="Narihiro T."/>
            <person name="Kuroda K."/>
            <person name="Mei R."/>
            <person name="Liu W.T."/>
        </authorList>
    </citation>
    <scope>NUCLEOTIDE SEQUENCE [LARGE SCALE GENOMIC DNA]</scope>
    <source>
        <strain evidence="12">U1lsi0528_Bin089</strain>
    </source>
</reference>
<keyword evidence="7" id="KW-0594">Phospholipid biosynthesis</keyword>
<protein>
    <submittedName>
        <fullName evidence="12">Phosphatidylserine decarboxylase</fullName>
    </submittedName>
</protein>
<keyword evidence="11" id="KW-0812">Transmembrane</keyword>
<dbReference type="GO" id="GO:0004609">
    <property type="term" value="F:phosphatidylserine decarboxylase activity"/>
    <property type="evidence" value="ECO:0007669"/>
    <property type="project" value="InterPro"/>
</dbReference>
<evidence type="ECO:0000256" key="2">
    <source>
        <dbReference type="ARBA" id="ARBA00022516"/>
    </source>
</evidence>
<dbReference type="NCBIfam" id="NF003685">
    <property type="entry name" value="PRK05305.2-5"/>
    <property type="match status" value="1"/>
</dbReference>
<evidence type="ECO:0000256" key="11">
    <source>
        <dbReference type="SAM" id="Phobius"/>
    </source>
</evidence>
<accession>A0A150JAD2</accession>
<dbReference type="PATRIC" id="fig|1705564.3.peg.150"/>
<dbReference type="InterPro" id="IPR033175">
    <property type="entry name" value="PSD-A"/>
</dbReference>
<proteinExistence type="predicted"/>
<dbReference type="GO" id="GO:0008654">
    <property type="term" value="P:phospholipid biosynthetic process"/>
    <property type="evidence" value="ECO:0007669"/>
    <property type="project" value="UniProtKB-KW"/>
</dbReference>
<dbReference type="InterPro" id="IPR003817">
    <property type="entry name" value="PS_Dcarbxylase"/>
</dbReference>
<evidence type="ECO:0000256" key="4">
    <source>
        <dbReference type="ARBA" id="ARBA00023098"/>
    </source>
</evidence>
<keyword evidence="3" id="KW-0210">Decarboxylase</keyword>
<evidence type="ECO:0000256" key="5">
    <source>
        <dbReference type="ARBA" id="ARBA00023136"/>
    </source>
</evidence>
<keyword evidence="4" id="KW-0443">Lipid metabolism</keyword>
<evidence type="ECO:0000256" key="8">
    <source>
        <dbReference type="ARBA" id="ARBA00023239"/>
    </source>
</evidence>
<evidence type="ECO:0000256" key="6">
    <source>
        <dbReference type="ARBA" id="ARBA00023145"/>
    </source>
</evidence>
<name>A0A150JAD2_9EURY</name>
<keyword evidence="10" id="KW-0670">Pyruvate</keyword>
<comment type="caution">
    <text evidence="12">The sequence shown here is derived from an EMBL/GenBank/DDBJ whole genome shotgun (WGS) entry which is preliminary data.</text>
</comment>
<evidence type="ECO:0000256" key="10">
    <source>
        <dbReference type="ARBA" id="ARBA00023317"/>
    </source>
</evidence>
<keyword evidence="8" id="KW-0456">Lyase</keyword>
<keyword evidence="9" id="KW-1208">Phospholipid metabolism</keyword>
<dbReference type="Proteomes" id="UP000075578">
    <property type="component" value="Unassembled WGS sequence"/>
</dbReference>
<organism evidence="12 13">
    <name type="scientific">Candidatus Methanofastidiosum methylothiophilum</name>
    <dbReference type="NCBI Taxonomy" id="1705564"/>
    <lineage>
        <taxon>Archaea</taxon>
        <taxon>Methanobacteriati</taxon>
        <taxon>Methanobacteriota</taxon>
        <taxon>Stenosarchaea group</taxon>
        <taxon>Candidatus Methanofastidiosia</taxon>
        <taxon>Candidatus Methanofastidiosales</taxon>
        <taxon>Candidatus Methanofastidiosaceae</taxon>
        <taxon>Candidatus Methanofastidiosum</taxon>
    </lineage>
</organism>
<dbReference type="EMBL" id="LNGD01000004">
    <property type="protein sequence ID" value="KYC54181.1"/>
    <property type="molecule type" value="Genomic_DNA"/>
</dbReference>
<evidence type="ECO:0000313" key="12">
    <source>
        <dbReference type="EMBL" id="KYC54181.1"/>
    </source>
</evidence>
<evidence type="ECO:0000256" key="9">
    <source>
        <dbReference type="ARBA" id="ARBA00023264"/>
    </source>
</evidence>
<gene>
    <name evidence="12" type="ORF">AMQ74_00150</name>
</gene>
<keyword evidence="5 11" id="KW-0472">Membrane</keyword>
<evidence type="ECO:0000256" key="7">
    <source>
        <dbReference type="ARBA" id="ARBA00023209"/>
    </source>
</evidence>
<evidence type="ECO:0000313" key="13">
    <source>
        <dbReference type="Proteomes" id="UP000075578"/>
    </source>
</evidence>
<dbReference type="PANTHER" id="PTHR35809">
    <property type="entry name" value="ARCHAETIDYLSERINE DECARBOXYLASE PROENZYME-RELATED"/>
    <property type="match status" value="1"/>
</dbReference>
<keyword evidence="1" id="KW-1003">Cell membrane</keyword>
<keyword evidence="6" id="KW-0865">Zymogen</keyword>
<keyword evidence="2" id="KW-0444">Lipid biosynthesis</keyword>
<dbReference type="Pfam" id="PF02666">
    <property type="entry name" value="PS_Dcarbxylase"/>
    <property type="match status" value="1"/>
</dbReference>
<feature type="transmembrane region" description="Helical" evidence="11">
    <location>
        <begin position="12"/>
        <end position="32"/>
    </location>
</feature>
<keyword evidence="11" id="KW-1133">Transmembrane helix</keyword>
<dbReference type="AlphaFoldDB" id="A0A150JAD2"/>
<dbReference type="PANTHER" id="PTHR35809:SF1">
    <property type="entry name" value="ARCHAETIDYLSERINE DECARBOXYLASE PROENZYME-RELATED"/>
    <property type="match status" value="1"/>
</dbReference>